<dbReference type="InterPro" id="IPR050417">
    <property type="entry name" value="Sugar_Epim/Isomerase"/>
</dbReference>
<dbReference type="InterPro" id="IPR013022">
    <property type="entry name" value="Xyl_isomerase-like_TIM-brl"/>
</dbReference>
<proteinExistence type="inferred from homology"/>
<dbReference type="PIRSF" id="PIRSF006241">
    <property type="entry name" value="HyI"/>
    <property type="match status" value="1"/>
</dbReference>
<accession>A0A0B0H416</accession>
<dbReference type="GeneID" id="86992184"/>
<dbReference type="EMBL" id="MPNX01000013">
    <property type="protein sequence ID" value="OOY34605.1"/>
    <property type="molecule type" value="Genomic_DNA"/>
</dbReference>
<dbReference type="Proteomes" id="UP000190962">
    <property type="component" value="Unassembled WGS sequence"/>
</dbReference>
<dbReference type="InterPro" id="IPR026040">
    <property type="entry name" value="HyI-like"/>
</dbReference>
<reference evidence="5 7" key="1">
    <citation type="journal article" date="2014" name="BMC Genomics">
        <title>The genome of the intracellular bacterium of the coastal bivalve, Solemya velum: a blueprint for thriving in and out of symbiosis.</title>
        <authorList>
            <person name="Dmytrenko O."/>
            <person name="Russell S.L."/>
            <person name="Loo W.T."/>
            <person name="Fontanez K.M."/>
            <person name="Liao L."/>
            <person name="Roeselers G."/>
            <person name="Sharma R."/>
            <person name="Stewart F.J."/>
            <person name="Newton I.L."/>
            <person name="Woyke T."/>
            <person name="Wu D."/>
            <person name="Lang J.M."/>
            <person name="Eisen J.A."/>
            <person name="Cavanaugh C.M."/>
        </authorList>
    </citation>
    <scope>NUCLEOTIDE SEQUENCE [LARGE SCALE GENOMIC DNA]</scope>
    <source>
        <strain evidence="5 7">WH</strain>
    </source>
</reference>
<evidence type="ECO:0000313" key="5">
    <source>
        <dbReference type="EMBL" id="KHF24943.1"/>
    </source>
</evidence>
<dbReference type="RefSeq" id="WP_043117173.1">
    <property type="nucleotide sequence ID" value="NZ_JRAA01000002.1"/>
</dbReference>
<dbReference type="Proteomes" id="UP000030856">
    <property type="component" value="Unassembled WGS sequence"/>
</dbReference>
<sequence>MRKFSANLGFLWQELPLADAIRAAERAGFDAVECHWPFSYASADVREALVQTQLPLLSLNTWAGDKSNGDFGLCALPGRQDEAVAAIDEAVSYAADVNCRSVHVMAGVTDAGAVADHVLKKHLDYACSRAARHGIGILIEPINQRDVPGYHLSRLEHAIDIIDAVDCPNLKLMFDCYHIEITHGDLMRHLQQTLPYIGHVQIAAVPDRSEPDNGDVDYLKILSVLDAIGYEGYVGAEYKPRLTTSTGLGWLDLLK</sequence>
<name>A0A0B0H416_SOVGS</name>
<evidence type="ECO:0000256" key="3">
    <source>
        <dbReference type="PIRSR" id="PIRSR006241-50"/>
    </source>
</evidence>
<keyword evidence="1 2" id="KW-0413">Isomerase</keyword>
<organism evidence="5 7">
    <name type="scientific">Solemya velum gill symbiont</name>
    <dbReference type="NCBI Taxonomy" id="2340"/>
    <lineage>
        <taxon>Bacteria</taxon>
        <taxon>Pseudomonadati</taxon>
        <taxon>Pseudomonadota</taxon>
        <taxon>Gammaproteobacteria</taxon>
        <taxon>sulfur-oxidizing symbionts</taxon>
    </lineage>
</organism>
<feature type="domain" description="Xylose isomerase-like TIM barrel" evidence="4">
    <location>
        <begin position="21"/>
        <end position="252"/>
    </location>
</feature>
<keyword evidence="5" id="KW-0670">Pyruvate</keyword>
<evidence type="ECO:0000313" key="7">
    <source>
        <dbReference type="Proteomes" id="UP000030856"/>
    </source>
</evidence>
<dbReference type="PATRIC" id="fig|2340.3.peg.1579"/>
<reference evidence="6 8" key="2">
    <citation type="submission" date="2016-11" db="EMBL/GenBank/DDBJ databases">
        <title>Mixed transmission modes and dynamic genome evolution in an obligate animal-bacterial symbiosis.</title>
        <authorList>
            <person name="Russell S.L."/>
            <person name="Corbett-Detig R.B."/>
            <person name="Cavanaugh C.M."/>
        </authorList>
    </citation>
    <scope>NUCLEOTIDE SEQUENCE [LARGE SCALE GENOMIC DNA]</scope>
    <source>
        <strain evidence="6">MA-KB16</strain>
    </source>
</reference>
<dbReference type="Gene3D" id="3.20.20.150">
    <property type="entry name" value="Divalent-metal-dependent TIM barrel enzymes"/>
    <property type="match status" value="1"/>
</dbReference>
<dbReference type="PANTHER" id="PTHR43489:SF6">
    <property type="entry name" value="HYDROXYPYRUVATE ISOMERASE-RELATED"/>
    <property type="match status" value="1"/>
</dbReference>
<dbReference type="GO" id="GO:0008903">
    <property type="term" value="F:hydroxypyruvate isomerase activity"/>
    <property type="evidence" value="ECO:0007669"/>
    <property type="project" value="UniProtKB-EC"/>
</dbReference>
<evidence type="ECO:0000256" key="1">
    <source>
        <dbReference type="ARBA" id="ARBA00023235"/>
    </source>
</evidence>
<keyword evidence="7" id="KW-1185">Reference proteome</keyword>
<dbReference type="FunFam" id="3.20.20.150:FF:000007">
    <property type="entry name" value="Hydroxypyruvate isomerase"/>
    <property type="match status" value="1"/>
</dbReference>
<feature type="active site" description="Proton donor/acceptor" evidence="3">
    <location>
        <position position="237"/>
    </location>
</feature>
<dbReference type="EMBL" id="JRAA01000002">
    <property type="protein sequence ID" value="KHF24943.1"/>
    <property type="molecule type" value="Genomic_DNA"/>
</dbReference>
<dbReference type="SUPFAM" id="SSF51658">
    <property type="entry name" value="Xylose isomerase-like"/>
    <property type="match status" value="1"/>
</dbReference>
<dbReference type="AlphaFoldDB" id="A0A0B0H416"/>
<feature type="active site" description="Proton donor/acceptor" evidence="3">
    <location>
        <position position="140"/>
    </location>
</feature>
<evidence type="ECO:0000313" key="6">
    <source>
        <dbReference type="EMBL" id="OOY34605.1"/>
    </source>
</evidence>
<dbReference type="PANTHER" id="PTHR43489">
    <property type="entry name" value="ISOMERASE"/>
    <property type="match status" value="1"/>
</dbReference>
<comment type="similarity">
    <text evidence="2">Belongs to the hyi family.</text>
</comment>
<dbReference type="STRING" id="2340.JV46_04330"/>
<dbReference type="EC" id="5.3.1.22" evidence="5"/>
<evidence type="ECO:0000313" key="8">
    <source>
        <dbReference type="Proteomes" id="UP000190962"/>
    </source>
</evidence>
<dbReference type="OrthoDB" id="9786584at2"/>
<evidence type="ECO:0000259" key="4">
    <source>
        <dbReference type="Pfam" id="PF01261"/>
    </source>
</evidence>
<gene>
    <name evidence="6" type="ORF">BOV88_09125</name>
    <name evidence="5" type="ORF">JV46_04330</name>
</gene>
<dbReference type="Pfam" id="PF01261">
    <property type="entry name" value="AP_endonuc_2"/>
    <property type="match status" value="1"/>
</dbReference>
<evidence type="ECO:0000256" key="2">
    <source>
        <dbReference type="PIRNR" id="PIRNR006241"/>
    </source>
</evidence>
<comment type="caution">
    <text evidence="5">The sequence shown here is derived from an EMBL/GenBank/DDBJ whole genome shotgun (WGS) entry which is preliminary data.</text>
</comment>
<protein>
    <submittedName>
        <fullName evidence="5 6">Isomerase</fullName>
        <ecNumber evidence="5">5.3.1.22</ecNumber>
    </submittedName>
</protein>
<dbReference type="GO" id="GO:0046487">
    <property type="term" value="P:glyoxylate metabolic process"/>
    <property type="evidence" value="ECO:0007669"/>
    <property type="project" value="TreeGrafter"/>
</dbReference>
<dbReference type="InterPro" id="IPR036237">
    <property type="entry name" value="Xyl_isomerase-like_sf"/>
</dbReference>
<dbReference type="eggNOG" id="COG3622">
    <property type="taxonomic scope" value="Bacteria"/>
</dbReference>